<keyword evidence="2" id="KW-1185">Reference proteome</keyword>
<reference evidence="1" key="1">
    <citation type="journal article" date="2014" name="Int. J. Syst. Evol. Microbiol.">
        <title>Complete genome sequence of Corynebacterium casei LMG S-19264T (=DSM 44701T), isolated from a smear-ripened cheese.</title>
        <authorList>
            <consortium name="US DOE Joint Genome Institute (JGI-PGF)"/>
            <person name="Walter F."/>
            <person name="Albersmeier A."/>
            <person name="Kalinowski J."/>
            <person name="Ruckert C."/>
        </authorList>
    </citation>
    <scope>NUCLEOTIDE SEQUENCE</scope>
    <source>
        <strain evidence="1">CGMCC 1.12187</strain>
    </source>
</reference>
<dbReference type="PANTHER" id="PTHR35040:SF9">
    <property type="entry name" value="4-LIKE CELL SURFACE PROTEIN, PUTATIVE (AFU_ORTHOLOGUE AFUA_4G14080)-RELATED"/>
    <property type="match status" value="1"/>
</dbReference>
<reference evidence="1" key="2">
    <citation type="submission" date="2020-09" db="EMBL/GenBank/DDBJ databases">
        <authorList>
            <person name="Sun Q."/>
            <person name="Zhou Y."/>
        </authorList>
    </citation>
    <scope>NUCLEOTIDE SEQUENCE</scope>
    <source>
        <strain evidence="1">CGMCC 1.12187</strain>
    </source>
</reference>
<dbReference type="EMBL" id="BMEQ01000004">
    <property type="protein sequence ID" value="GGG49793.1"/>
    <property type="molecule type" value="Genomic_DNA"/>
</dbReference>
<dbReference type="RefSeq" id="WP_188534946.1">
    <property type="nucleotide sequence ID" value="NZ_BMEQ01000004.1"/>
</dbReference>
<sequence length="379" mass="41132">MTTATRRGRARRRVPARARPLVLLVLALALLLAAAALLLALRAPHAPADPVALHDGDLGVTLRWTDASLNERAFEIRSRAEDGPWTDWRSVPSRSAVTTGRAYEDTHAVPRRGTTYCYEVRAAGPGGAAGVDAGCAVPTVRNQRQAVPAYFYPDPGTGLWPAMCSAMNPEGGGSVAVLNPDSGPGDTADPGYAQAITGCHDRGHRVLGYVSTDYGRRPLDRVLEDVDRYDELYDVDGVFVDEMGNDAEDPGTGSDVRSYYRDVYDHVKERSEGSALVMGNPGVPAARAWQLSDPVADVLVVFEGPADVYEEWTPPEWVRGQPPEKFAHLVHATPADRRLGVCELSTLRNAGYLYVTDDVLPNPWDSLPPYWDRQALACG</sequence>
<dbReference type="PANTHER" id="PTHR35040">
    <property type="match status" value="1"/>
</dbReference>
<gene>
    <name evidence="1" type="ORF">GCM10011374_10350</name>
</gene>
<accession>A0A917GLD4</accession>
<dbReference type="GO" id="GO:0005975">
    <property type="term" value="P:carbohydrate metabolic process"/>
    <property type="evidence" value="ECO:0007669"/>
    <property type="project" value="UniProtKB-ARBA"/>
</dbReference>
<dbReference type="InterPro" id="IPR013783">
    <property type="entry name" value="Ig-like_fold"/>
</dbReference>
<dbReference type="AlphaFoldDB" id="A0A917GLD4"/>
<dbReference type="InterPro" id="IPR021986">
    <property type="entry name" value="Spherulin4"/>
</dbReference>
<dbReference type="Pfam" id="PF12138">
    <property type="entry name" value="Spherulin4"/>
    <property type="match status" value="1"/>
</dbReference>
<evidence type="ECO:0000313" key="2">
    <source>
        <dbReference type="Proteomes" id="UP000638848"/>
    </source>
</evidence>
<evidence type="ECO:0000313" key="1">
    <source>
        <dbReference type="EMBL" id="GGG49793.1"/>
    </source>
</evidence>
<comment type="caution">
    <text evidence="1">The sequence shown here is derived from an EMBL/GenBank/DDBJ whole genome shotgun (WGS) entry which is preliminary data.</text>
</comment>
<name>A0A917GLD4_9MICC</name>
<proteinExistence type="predicted"/>
<evidence type="ECO:0008006" key="3">
    <source>
        <dbReference type="Google" id="ProtNLM"/>
    </source>
</evidence>
<dbReference type="Proteomes" id="UP000638848">
    <property type="component" value="Unassembled WGS sequence"/>
</dbReference>
<dbReference type="Gene3D" id="2.60.40.10">
    <property type="entry name" value="Immunoglobulins"/>
    <property type="match status" value="1"/>
</dbReference>
<protein>
    <recommendedName>
        <fullName evidence="3">Fibronectin type-III domain-containing protein</fullName>
    </recommendedName>
</protein>
<organism evidence="1 2">
    <name type="scientific">Kocuria dechangensis</name>
    <dbReference type="NCBI Taxonomy" id="1176249"/>
    <lineage>
        <taxon>Bacteria</taxon>
        <taxon>Bacillati</taxon>
        <taxon>Actinomycetota</taxon>
        <taxon>Actinomycetes</taxon>
        <taxon>Micrococcales</taxon>
        <taxon>Micrococcaceae</taxon>
        <taxon>Kocuria</taxon>
    </lineage>
</organism>